<dbReference type="Pfam" id="PF08668">
    <property type="entry name" value="HDOD"/>
    <property type="match status" value="1"/>
</dbReference>
<dbReference type="PANTHER" id="PTHR33525">
    <property type="match status" value="1"/>
</dbReference>
<dbReference type="NCBIfam" id="TIGR00277">
    <property type="entry name" value="HDIG"/>
    <property type="match status" value="1"/>
</dbReference>
<sequence>MDELPEVPQTAMRAIQLLNDPDTDVGKLAEVISSDQALTAKVLRLCNSAFYGLSRKVTTISEAVMIVGFSSVKSLVLMITTQSTLNKGLLGYKLNAGEFWEHSIASAEISRSLALNLKHHEPEECFIAGLIHDIGKIVLNQYALPEVYKATNLHLNTKIHLYEAENKILGFNHAEIGAALAERWNFPPLLVESIKRHHSFEALLENEIPALLPTLVATANLLAAMLREDKKNQALVTFREHANIIHKVLGIQESHLERLLPNLQKKVEETRQLALLVT</sequence>
<evidence type="ECO:0000259" key="1">
    <source>
        <dbReference type="PROSITE" id="PS51831"/>
    </source>
</evidence>
<dbReference type="SMART" id="SM00471">
    <property type="entry name" value="HDc"/>
    <property type="match status" value="1"/>
</dbReference>
<dbReference type="CDD" id="cd00077">
    <property type="entry name" value="HDc"/>
    <property type="match status" value="1"/>
</dbReference>
<dbReference type="PROSITE" id="PS51833">
    <property type="entry name" value="HDOD"/>
    <property type="match status" value="1"/>
</dbReference>
<protein>
    <submittedName>
        <fullName evidence="3">Hydrolase</fullName>
    </submittedName>
</protein>
<dbReference type="InterPro" id="IPR006675">
    <property type="entry name" value="HDIG_dom"/>
</dbReference>
<comment type="caution">
    <text evidence="3">The sequence shown here is derived from an EMBL/GenBank/DDBJ whole genome shotgun (WGS) entry which is preliminary data.</text>
</comment>
<dbReference type="InterPro" id="IPR013976">
    <property type="entry name" value="HDOD"/>
</dbReference>
<gene>
    <name evidence="3" type="ORF">COW36_04035</name>
</gene>
<dbReference type="GO" id="GO:0016787">
    <property type="term" value="F:hydrolase activity"/>
    <property type="evidence" value="ECO:0007669"/>
    <property type="project" value="UniProtKB-KW"/>
</dbReference>
<evidence type="ECO:0000259" key="2">
    <source>
        <dbReference type="PROSITE" id="PS51833"/>
    </source>
</evidence>
<dbReference type="SUPFAM" id="SSF109604">
    <property type="entry name" value="HD-domain/PDEase-like"/>
    <property type="match status" value="1"/>
</dbReference>
<dbReference type="Proteomes" id="UP000231019">
    <property type="component" value="Unassembled WGS sequence"/>
</dbReference>
<accession>A0A2M7G8M6</accession>
<dbReference type="InterPro" id="IPR006674">
    <property type="entry name" value="HD_domain"/>
</dbReference>
<keyword evidence="3" id="KW-0378">Hydrolase</keyword>
<dbReference type="EMBL" id="PFFQ01000012">
    <property type="protein sequence ID" value="PIW18468.1"/>
    <property type="molecule type" value="Genomic_DNA"/>
</dbReference>
<dbReference type="PROSITE" id="PS51831">
    <property type="entry name" value="HD"/>
    <property type="match status" value="1"/>
</dbReference>
<evidence type="ECO:0000313" key="3">
    <source>
        <dbReference type="EMBL" id="PIW18468.1"/>
    </source>
</evidence>
<name>A0A2M7G8M6_9BACT</name>
<evidence type="ECO:0000313" key="4">
    <source>
        <dbReference type="Proteomes" id="UP000231019"/>
    </source>
</evidence>
<feature type="domain" description="HD" evidence="1">
    <location>
        <begin position="99"/>
        <end position="225"/>
    </location>
</feature>
<dbReference type="AlphaFoldDB" id="A0A2M7G8M6"/>
<feature type="domain" description="HDOD" evidence="2">
    <location>
        <begin position="4"/>
        <end position="200"/>
    </location>
</feature>
<dbReference type="InterPro" id="IPR052340">
    <property type="entry name" value="RNase_Y/CdgJ"/>
</dbReference>
<dbReference type="PANTHER" id="PTHR33525:SF3">
    <property type="entry name" value="RIBONUCLEASE Y"/>
    <property type="match status" value="1"/>
</dbReference>
<reference evidence="3 4" key="1">
    <citation type="submission" date="2017-09" db="EMBL/GenBank/DDBJ databases">
        <title>Depth-based differentiation of microbial function through sediment-hosted aquifers and enrichment of novel symbionts in the deep terrestrial subsurface.</title>
        <authorList>
            <person name="Probst A.J."/>
            <person name="Ladd B."/>
            <person name="Jarett J.K."/>
            <person name="Geller-Mcgrath D.E."/>
            <person name="Sieber C.M."/>
            <person name="Emerson J.B."/>
            <person name="Anantharaman K."/>
            <person name="Thomas B.C."/>
            <person name="Malmstrom R."/>
            <person name="Stieglmeier M."/>
            <person name="Klingl A."/>
            <person name="Woyke T."/>
            <person name="Ryan C.M."/>
            <person name="Banfield J.F."/>
        </authorList>
    </citation>
    <scope>NUCLEOTIDE SEQUENCE [LARGE SCALE GENOMIC DNA]</scope>
    <source>
        <strain evidence="3">CG17_big_fil_post_rev_8_21_14_2_50_48_46</strain>
    </source>
</reference>
<organism evidence="3 4">
    <name type="scientific">bacterium (Candidatus Blackallbacteria) CG17_big_fil_post_rev_8_21_14_2_50_48_46</name>
    <dbReference type="NCBI Taxonomy" id="2014261"/>
    <lineage>
        <taxon>Bacteria</taxon>
        <taxon>Candidatus Blackallbacteria</taxon>
    </lineage>
</organism>
<proteinExistence type="predicted"/>
<dbReference type="InterPro" id="IPR003607">
    <property type="entry name" value="HD/PDEase_dom"/>
</dbReference>
<dbReference type="Gene3D" id="1.10.3210.10">
    <property type="entry name" value="Hypothetical protein af1432"/>
    <property type="match status" value="1"/>
</dbReference>